<evidence type="ECO:0000313" key="1">
    <source>
        <dbReference type="EMBL" id="KAF8435796.1"/>
    </source>
</evidence>
<proteinExistence type="predicted"/>
<sequence>MAIKQSTYAIYLTHFTAALLSSMPSNPDSALAFKISTGACGTSEATRPVGINHITPAFQNVRLDEPIQTWKVNRIGDHLYLFGIGGYPYTGMRDDKVAVSIYPEDGIEWHATYKSDFNAYTIEPAGDQSKGWTVSAEYSTNPHIVVEDIKYDDRDLLKYQLFCFEATHN</sequence>
<protein>
    <submittedName>
        <fullName evidence="1">Uncharacterized protein</fullName>
    </submittedName>
</protein>
<dbReference type="Proteomes" id="UP001194468">
    <property type="component" value="Unassembled WGS sequence"/>
</dbReference>
<dbReference type="GO" id="GO:0004867">
    <property type="term" value="F:serine-type endopeptidase inhibitor activity"/>
    <property type="evidence" value="ECO:0007669"/>
    <property type="project" value="InterPro"/>
</dbReference>
<reference evidence="1" key="2">
    <citation type="journal article" date="2020" name="Nat. Commun.">
        <title>Large-scale genome sequencing of mycorrhizal fungi provides insights into the early evolution of symbiotic traits.</title>
        <authorList>
            <person name="Miyauchi S."/>
            <person name="Kiss E."/>
            <person name="Kuo A."/>
            <person name="Drula E."/>
            <person name="Kohler A."/>
            <person name="Sanchez-Garcia M."/>
            <person name="Morin E."/>
            <person name="Andreopoulos B."/>
            <person name="Barry K.W."/>
            <person name="Bonito G."/>
            <person name="Buee M."/>
            <person name="Carver A."/>
            <person name="Chen C."/>
            <person name="Cichocki N."/>
            <person name="Clum A."/>
            <person name="Culley D."/>
            <person name="Crous P.W."/>
            <person name="Fauchery L."/>
            <person name="Girlanda M."/>
            <person name="Hayes R.D."/>
            <person name="Keri Z."/>
            <person name="LaButti K."/>
            <person name="Lipzen A."/>
            <person name="Lombard V."/>
            <person name="Magnuson J."/>
            <person name="Maillard F."/>
            <person name="Murat C."/>
            <person name="Nolan M."/>
            <person name="Ohm R.A."/>
            <person name="Pangilinan J."/>
            <person name="Pereira M.F."/>
            <person name="Perotto S."/>
            <person name="Peter M."/>
            <person name="Pfister S."/>
            <person name="Riley R."/>
            <person name="Sitrit Y."/>
            <person name="Stielow J.B."/>
            <person name="Szollosi G."/>
            <person name="Zifcakova L."/>
            <person name="Stursova M."/>
            <person name="Spatafora J.W."/>
            <person name="Tedersoo L."/>
            <person name="Vaario L.M."/>
            <person name="Yamada A."/>
            <person name="Yan M."/>
            <person name="Wang P."/>
            <person name="Xu J."/>
            <person name="Bruns T."/>
            <person name="Baldrian P."/>
            <person name="Vilgalys R."/>
            <person name="Dunand C."/>
            <person name="Henrissat B."/>
            <person name="Grigoriev I.V."/>
            <person name="Hibbett D."/>
            <person name="Nagy L.G."/>
            <person name="Martin F.M."/>
        </authorList>
    </citation>
    <scope>NUCLEOTIDE SEQUENCE</scope>
    <source>
        <strain evidence="1">BED1</strain>
    </source>
</reference>
<evidence type="ECO:0000313" key="2">
    <source>
        <dbReference type="Proteomes" id="UP001194468"/>
    </source>
</evidence>
<dbReference type="Pfam" id="PF16850">
    <property type="entry name" value="Inhibitor_I66"/>
    <property type="match status" value="1"/>
</dbReference>
<organism evidence="1 2">
    <name type="scientific">Boletus edulis BED1</name>
    <dbReference type="NCBI Taxonomy" id="1328754"/>
    <lineage>
        <taxon>Eukaryota</taxon>
        <taxon>Fungi</taxon>
        <taxon>Dikarya</taxon>
        <taxon>Basidiomycota</taxon>
        <taxon>Agaricomycotina</taxon>
        <taxon>Agaricomycetes</taxon>
        <taxon>Agaricomycetidae</taxon>
        <taxon>Boletales</taxon>
        <taxon>Boletineae</taxon>
        <taxon>Boletaceae</taxon>
        <taxon>Boletoideae</taxon>
        <taxon>Boletus</taxon>
    </lineage>
</organism>
<dbReference type="AlphaFoldDB" id="A0AAD4BPK9"/>
<dbReference type="InterPro" id="IPR031755">
    <property type="entry name" value="Inhibitor_I66"/>
</dbReference>
<dbReference type="Gene3D" id="2.80.10.50">
    <property type="match status" value="1"/>
</dbReference>
<dbReference type="EMBL" id="WHUW01000024">
    <property type="protein sequence ID" value="KAF8435796.1"/>
    <property type="molecule type" value="Genomic_DNA"/>
</dbReference>
<comment type="caution">
    <text evidence="1">The sequence shown here is derived from an EMBL/GenBank/DDBJ whole genome shotgun (WGS) entry which is preliminary data.</text>
</comment>
<gene>
    <name evidence="1" type="ORF">L210DRAFT_3762596</name>
</gene>
<accession>A0AAD4BPK9</accession>
<keyword evidence="2" id="KW-1185">Reference proteome</keyword>
<name>A0AAD4BPK9_BOLED</name>
<reference evidence="1" key="1">
    <citation type="submission" date="2019-10" db="EMBL/GenBank/DDBJ databases">
        <authorList>
            <consortium name="DOE Joint Genome Institute"/>
            <person name="Kuo A."/>
            <person name="Miyauchi S."/>
            <person name="Kiss E."/>
            <person name="Drula E."/>
            <person name="Kohler A."/>
            <person name="Sanchez-Garcia M."/>
            <person name="Andreopoulos B."/>
            <person name="Barry K.W."/>
            <person name="Bonito G."/>
            <person name="Buee M."/>
            <person name="Carver A."/>
            <person name="Chen C."/>
            <person name="Cichocki N."/>
            <person name="Clum A."/>
            <person name="Culley D."/>
            <person name="Crous P.W."/>
            <person name="Fauchery L."/>
            <person name="Girlanda M."/>
            <person name="Hayes R."/>
            <person name="Keri Z."/>
            <person name="LaButti K."/>
            <person name="Lipzen A."/>
            <person name="Lombard V."/>
            <person name="Magnuson J."/>
            <person name="Maillard F."/>
            <person name="Morin E."/>
            <person name="Murat C."/>
            <person name="Nolan M."/>
            <person name="Ohm R."/>
            <person name="Pangilinan J."/>
            <person name="Pereira M."/>
            <person name="Perotto S."/>
            <person name="Peter M."/>
            <person name="Riley R."/>
            <person name="Sitrit Y."/>
            <person name="Stielow B."/>
            <person name="Szollosi G."/>
            <person name="Zifcakova L."/>
            <person name="Stursova M."/>
            <person name="Spatafora J.W."/>
            <person name="Tedersoo L."/>
            <person name="Vaario L.-M."/>
            <person name="Yamada A."/>
            <person name="Yan M."/>
            <person name="Wang P."/>
            <person name="Xu J."/>
            <person name="Bruns T."/>
            <person name="Baldrian P."/>
            <person name="Vilgalys R."/>
            <person name="Henrissat B."/>
            <person name="Grigoriev I.V."/>
            <person name="Hibbett D."/>
            <person name="Nagy L.G."/>
            <person name="Martin F.M."/>
        </authorList>
    </citation>
    <scope>NUCLEOTIDE SEQUENCE</scope>
    <source>
        <strain evidence="1">BED1</strain>
    </source>
</reference>